<name>A0AAV9GRA1_9PEZI</name>
<evidence type="ECO:0000313" key="2">
    <source>
        <dbReference type="EMBL" id="KAK4451163.1"/>
    </source>
</evidence>
<dbReference type="EMBL" id="MU865929">
    <property type="protein sequence ID" value="KAK4451163.1"/>
    <property type="molecule type" value="Genomic_DNA"/>
</dbReference>
<protein>
    <submittedName>
        <fullName evidence="2">Uncharacterized protein</fullName>
    </submittedName>
</protein>
<reference evidence="2" key="2">
    <citation type="submission" date="2023-05" db="EMBL/GenBank/DDBJ databases">
        <authorList>
            <consortium name="Lawrence Berkeley National Laboratory"/>
            <person name="Steindorff A."/>
            <person name="Hensen N."/>
            <person name="Bonometti L."/>
            <person name="Westerberg I."/>
            <person name="Brannstrom I.O."/>
            <person name="Guillou S."/>
            <person name="Cros-Aarteil S."/>
            <person name="Calhoun S."/>
            <person name="Haridas S."/>
            <person name="Kuo A."/>
            <person name="Mondo S."/>
            <person name="Pangilinan J."/>
            <person name="Riley R."/>
            <person name="Labutti K."/>
            <person name="Andreopoulos B."/>
            <person name="Lipzen A."/>
            <person name="Chen C."/>
            <person name="Yanf M."/>
            <person name="Daum C."/>
            <person name="Ng V."/>
            <person name="Clum A."/>
            <person name="Ohm R."/>
            <person name="Martin F."/>
            <person name="Silar P."/>
            <person name="Natvig D."/>
            <person name="Lalanne C."/>
            <person name="Gautier V."/>
            <person name="Ament-Velasquez S.L."/>
            <person name="Kruys A."/>
            <person name="Hutchinson M.I."/>
            <person name="Powell A.J."/>
            <person name="Barry K."/>
            <person name="Miller A.N."/>
            <person name="Grigoriev I.V."/>
            <person name="Debuchy R."/>
            <person name="Gladieux P."/>
            <person name="Thoren M.H."/>
            <person name="Johannesson H."/>
        </authorList>
    </citation>
    <scope>NUCLEOTIDE SEQUENCE</scope>
    <source>
        <strain evidence="2">PSN243</strain>
    </source>
</reference>
<feature type="chain" id="PRO_5043687247" evidence="1">
    <location>
        <begin position="19"/>
        <end position="168"/>
    </location>
</feature>
<evidence type="ECO:0000256" key="1">
    <source>
        <dbReference type="SAM" id="SignalP"/>
    </source>
</evidence>
<reference evidence="2" key="1">
    <citation type="journal article" date="2023" name="Mol. Phylogenet. Evol.">
        <title>Genome-scale phylogeny and comparative genomics of the fungal order Sordariales.</title>
        <authorList>
            <person name="Hensen N."/>
            <person name="Bonometti L."/>
            <person name="Westerberg I."/>
            <person name="Brannstrom I.O."/>
            <person name="Guillou S."/>
            <person name="Cros-Aarteil S."/>
            <person name="Calhoun S."/>
            <person name="Haridas S."/>
            <person name="Kuo A."/>
            <person name="Mondo S."/>
            <person name="Pangilinan J."/>
            <person name="Riley R."/>
            <person name="LaButti K."/>
            <person name="Andreopoulos B."/>
            <person name="Lipzen A."/>
            <person name="Chen C."/>
            <person name="Yan M."/>
            <person name="Daum C."/>
            <person name="Ng V."/>
            <person name="Clum A."/>
            <person name="Steindorff A."/>
            <person name="Ohm R.A."/>
            <person name="Martin F."/>
            <person name="Silar P."/>
            <person name="Natvig D.O."/>
            <person name="Lalanne C."/>
            <person name="Gautier V."/>
            <person name="Ament-Velasquez S.L."/>
            <person name="Kruys A."/>
            <person name="Hutchinson M.I."/>
            <person name="Powell A.J."/>
            <person name="Barry K."/>
            <person name="Miller A.N."/>
            <person name="Grigoriev I.V."/>
            <person name="Debuchy R."/>
            <person name="Gladieux P."/>
            <person name="Hiltunen Thoren M."/>
            <person name="Johannesson H."/>
        </authorList>
    </citation>
    <scope>NUCLEOTIDE SEQUENCE</scope>
    <source>
        <strain evidence="2">PSN243</strain>
    </source>
</reference>
<evidence type="ECO:0000313" key="3">
    <source>
        <dbReference type="Proteomes" id="UP001321760"/>
    </source>
</evidence>
<feature type="signal peptide" evidence="1">
    <location>
        <begin position="1"/>
        <end position="18"/>
    </location>
</feature>
<keyword evidence="1" id="KW-0732">Signal</keyword>
<sequence>MSSLAAVLYYCLPHLVFALVFVNWDAEKAVHLLFWAKNALLNERQGAMSYWIRYVIVPLVRAVRFLERLPVRIYKHLKSKFQPLPKPQKRNFLGLPDGYRSGLCLPDDTQPLDPRCRLAGGNPVITPMPPGDNQRQLFENPNWEMVFATRRRPGEVPLVQQLAHLHPE</sequence>
<proteinExistence type="predicted"/>
<dbReference type="AlphaFoldDB" id="A0AAV9GRA1"/>
<accession>A0AAV9GRA1</accession>
<comment type="caution">
    <text evidence="2">The sequence shown here is derived from an EMBL/GenBank/DDBJ whole genome shotgun (WGS) entry which is preliminary data.</text>
</comment>
<dbReference type="Proteomes" id="UP001321760">
    <property type="component" value="Unassembled WGS sequence"/>
</dbReference>
<keyword evidence="3" id="KW-1185">Reference proteome</keyword>
<gene>
    <name evidence="2" type="ORF">QBC34DRAFT_458655</name>
</gene>
<organism evidence="2 3">
    <name type="scientific">Podospora aff. communis PSN243</name>
    <dbReference type="NCBI Taxonomy" id="3040156"/>
    <lineage>
        <taxon>Eukaryota</taxon>
        <taxon>Fungi</taxon>
        <taxon>Dikarya</taxon>
        <taxon>Ascomycota</taxon>
        <taxon>Pezizomycotina</taxon>
        <taxon>Sordariomycetes</taxon>
        <taxon>Sordariomycetidae</taxon>
        <taxon>Sordariales</taxon>
        <taxon>Podosporaceae</taxon>
        <taxon>Podospora</taxon>
    </lineage>
</organism>